<evidence type="ECO:0000313" key="2">
    <source>
        <dbReference type="EMBL" id="RRT59121.1"/>
    </source>
</evidence>
<dbReference type="SUPFAM" id="SSF53474">
    <property type="entry name" value="alpha/beta-Hydrolases"/>
    <property type="match status" value="1"/>
</dbReference>
<dbReference type="InterPro" id="IPR001563">
    <property type="entry name" value="Peptidase_S10"/>
</dbReference>
<organism evidence="2 3">
    <name type="scientific">Ensete ventricosum</name>
    <name type="common">Abyssinian banana</name>
    <name type="synonym">Musa ensete</name>
    <dbReference type="NCBI Taxonomy" id="4639"/>
    <lineage>
        <taxon>Eukaryota</taxon>
        <taxon>Viridiplantae</taxon>
        <taxon>Streptophyta</taxon>
        <taxon>Embryophyta</taxon>
        <taxon>Tracheophyta</taxon>
        <taxon>Spermatophyta</taxon>
        <taxon>Magnoliopsida</taxon>
        <taxon>Liliopsida</taxon>
        <taxon>Zingiberales</taxon>
        <taxon>Musaceae</taxon>
        <taxon>Ensete</taxon>
    </lineage>
</organism>
<protein>
    <submittedName>
        <fullName evidence="2">Uncharacterized protein</fullName>
    </submittedName>
</protein>
<evidence type="ECO:0000256" key="1">
    <source>
        <dbReference type="ARBA" id="ARBA00009431"/>
    </source>
</evidence>
<accession>A0A426Z582</accession>
<dbReference type="GO" id="GO:0004185">
    <property type="term" value="F:serine-type carboxypeptidase activity"/>
    <property type="evidence" value="ECO:0007669"/>
    <property type="project" value="InterPro"/>
</dbReference>
<dbReference type="Pfam" id="PF00450">
    <property type="entry name" value="Peptidase_S10"/>
    <property type="match status" value="1"/>
</dbReference>
<dbReference type="Gene3D" id="3.40.50.1820">
    <property type="entry name" value="alpha/beta hydrolase"/>
    <property type="match status" value="1"/>
</dbReference>
<dbReference type="AlphaFoldDB" id="A0A426Z582"/>
<sequence>MLAVYSTRSSLQVANIIFVDSPVGTGFSFSRDPEAGYELGDISSSSHLYNFLTKIDPILAHLISQDIHAGKQPLFNLKVCAINP</sequence>
<name>A0A426Z582_ENSVE</name>
<dbReference type="GO" id="GO:0006508">
    <property type="term" value="P:proteolysis"/>
    <property type="evidence" value="ECO:0007669"/>
    <property type="project" value="InterPro"/>
</dbReference>
<evidence type="ECO:0000313" key="3">
    <source>
        <dbReference type="Proteomes" id="UP000287651"/>
    </source>
</evidence>
<dbReference type="EMBL" id="AMZH03008361">
    <property type="protein sequence ID" value="RRT59121.1"/>
    <property type="molecule type" value="Genomic_DNA"/>
</dbReference>
<dbReference type="InterPro" id="IPR029058">
    <property type="entry name" value="AB_hydrolase_fold"/>
</dbReference>
<comment type="caution">
    <text evidence="2">The sequence shown here is derived from an EMBL/GenBank/DDBJ whole genome shotgun (WGS) entry which is preliminary data.</text>
</comment>
<proteinExistence type="inferred from homology"/>
<comment type="similarity">
    <text evidence="1">Belongs to the peptidase S10 family.</text>
</comment>
<dbReference type="Proteomes" id="UP000287651">
    <property type="component" value="Unassembled WGS sequence"/>
</dbReference>
<gene>
    <name evidence="2" type="ORF">B296_00030013</name>
</gene>
<reference evidence="2 3" key="1">
    <citation type="journal article" date="2014" name="Agronomy (Basel)">
        <title>A Draft Genome Sequence for Ensete ventricosum, the Drought-Tolerant Tree Against Hunger.</title>
        <authorList>
            <person name="Harrison J."/>
            <person name="Moore K.A."/>
            <person name="Paszkiewicz K."/>
            <person name="Jones T."/>
            <person name="Grant M."/>
            <person name="Ambacheew D."/>
            <person name="Muzemil S."/>
            <person name="Studholme D.J."/>
        </authorList>
    </citation>
    <scope>NUCLEOTIDE SEQUENCE [LARGE SCALE GENOMIC DNA]</scope>
</reference>